<dbReference type="EMBL" id="CAJNON010000758">
    <property type="protein sequence ID" value="CAF1371539.1"/>
    <property type="molecule type" value="Genomic_DNA"/>
</dbReference>
<evidence type="ECO:0000313" key="5">
    <source>
        <dbReference type="EMBL" id="CAF3537695.1"/>
    </source>
</evidence>
<evidence type="ECO:0000256" key="1">
    <source>
        <dbReference type="ARBA" id="ARBA00022614"/>
    </source>
</evidence>
<sequence>MMQMQIFYILQLIYLLQRIINANPIHAVKSKNYQEIHCPQYETDSDIIKLFPFSVQLNPALRKSSITYGLMTNGRINYIQIVNEKFCIPSIIFCLKYLETLIINNSYFCDSTKQINGEMEYLPEQIIKLQKLRTLKISHVNQELPKNISNLKSLKKLMLQNNSYLHSIKEIDGLPALHTLDVRHCSIQDLPRNLPKLNDLYMPYNNLTSLGSDIRTLSNKENKVQNFHFDNNLITSITPEIRHLHTLSRLQLDHNQLDNLPTDMFDMKNLTYLNLKNNRLLPKN</sequence>
<keyword evidence="2" id="KW-0677">Repeat</keyword>
<dbReference type="InterPro" id="IPR050715">
    <property type="entry name" value="LRR-SigEffector_domain"/>
</dbReference>
<gene>
    <name evidence="5" type="ORF">OKA104_LOCUS3434</name>
    <name evidence="4" type="ORF">VCS650_LOCUS34888</name>
</gene>
<evidence type="ECO:0000313" key="4">
    <source>
        <dbReference type="EMBL" id="CAF1371539.1"/>
    </source>
</evidence>
<keyword evidence="1" id="KW-0433">Leucine-rich repeat</keyword>
<feature type="signal peptide" evidence="3">
    <location>
        <begin position="1"/>
        <end position="22"/>
    </location>
</feature>
<feature type="chain" id="PRO_5036233348" evidence="3">
    <location>
        <begin position="23"/>
        <end position="284"/>
    </location>
</feature>
<dbReference type="InterPro" id="IPR001611">
    <property type="entry name" value="Leu-rich_rpt"/>
</dbReference>
<dbReference type="Proteomes" id="UP000663891">
    <property type="component" value="Unassembled WGS sequence"/>
</dbReference>
<dbReference type="Gene3D" id="3.80.10.10">
    <property type="entry name" value="Ribonuclease Inhibitor"/>
    <property type="match status" value="1"/>
</dbReference>
<dbReference type="SMART" id="SM00369">
    <property type="entry name" value="LRR_TYP"/>
    <property type="match status" value="2"/>
</dbReference>
<dbReference type="PANTHER" id="PTHR45752:SF187">
    <property type="entry name" value="LEUCINE-RICH REPEAT AND IQ DOMAIN-CONTAINING PROTEIN 4"/>
    <property type="match status" value="1"/>
</dbReference>
<evidence type="ECO:0000256" key="2">
    <source>
        <dbReference type="ARBA" id="ARBA00022737"/>
    </source>
</evidence>
<protein>
    <submittedName>
        <fullName evidence="5">Uncharacterized protein</fullName>
    </submittedName>
</protein>
<dbReference type="InterPro" id="IPR003591">
    <property type="entry name" value="Leu-rich_rpt_typical-subtyp"/>
</dbReference>
<comment type="caution">
    <text evidence="5">The sequence shown here is derived from an EMBL/GenBank/DDBJ whole genome shotgun (WGS) entry which is preliminary data.</text>
</comment>
<dbReference type="AlphaFoldDB" id="A0A818J3V7"/>
<dbReference type="EMBL" id="CAJOAY010000102">
    <property type="protein sequence ID" value="CAF3537695.1"/>
    <property type="molecule type" value="Genomic_DNA"/>
</dbReference>
<organism evidence="5 6">
    <name type="scientific">Adineta steineri</name>
    <dbReference type="NCBI Taxonomy" id="433720"/>
    <lineage>
        <taxon>Eukaryota</taxon>
        <taxon>Metazoa</taxon>
        <taxon>Spiralia</taxon>
        <taxon>Gnathifera</taxon>
        <taxon>Rotifera</taxon>
        <taxon>Eurotatoria</taxon>
        <taxon>Bdelloidea</taxon>
        <taxon>Adinetida</taxon>
        <taxon>Adinetidae</taxon>
        <taxon>Adineta</taxon>
    </lineage>
</organism>
<dbReference type="OrthoDB" id="442066at2759"/>
<name>A0A818J3V7_9BILA</name>
<evidence type="ECO:0000313" key="6">
    <source>
        <dbReference type="Proteomes" id="UP000663881"/>
    </source>
</evidence>
<keyword evidence="3" id="KW-0732">Signal</keyword>
<dbReference type="Pfam" id="PF13855">
    <property type="entry name" value="LRR_8"/>
    <property type="match status" value="1"/>
</dbReference>
<dbReference type="Proteomes" id="UP000663881">
    <property type="component" value="Unassembled WGS sequence"/>
</dbReference>
<reference evidence="5" key="1">
    <citation type="submission" date="2021-02" db="EMBL/GenBank/DDBJ databases">
        <authorList>
            <person name="Nowell W R."/>
        </authorList>
    </citation>
    <scope>NUCLEOTIDE SEQUENCE</scope>
</reference>
<accession>A0A818J3V7</accession>
<dbReference type="InterPro" id="IPR032675">
    <property type="entry name" value="LRR_dom_sf"/>
</dbReference>
<dbReference type="SUPFAM" id="SSF52058">
    <property type="entry name" value="L domain-like"/>
    <property type="match status" value="1"/>
</dbReference>
<proteinExistence type="predicted"/>
<evidence type="ECO:0000256" key="3">
    <source>
        <dbReference type="SAM" id="SignalP"/>
    </source>
</evidence>
<dbReference type="PANTHER" id="PTHR45752">
    <property type="entry name" value="LEUCINE-RICH REPEAT-CONTAINING"/>
    <property type="match status" value="1"/>
</dbReference>